<dbReference type="OrthoDB" id="1362908at2"/>
<name>A0A255Z9K6_9FLAO</name>
<dbReference type="AlphaFoldDB" id="A0A255Z9K6"/>
<gene>
    <name evidence="1" type="ORF">CHU92_06565</name>
</gene>
<dbReference type="SUPFAM" id="SSF52172">
    <property type="entry name" value="CheY-like"/>
    <property type="match status" value="1"/>
</dbReference>
<evidence type="ECO:0000313" key="2">
    <source>
        <dbReference type="Proteomes" id="UP000216605"/>
    </source>
</evidence>
<dbReference type="Proteomes" id="UP000216605">
    <property type="component" value="Unassembled WGS sequence"/>
</dbReference>
<comment type="caution">
    <text evidence="1">The sequence shown here is derived from an EMBL/GenBank/DDBJ whole genome shotgun (WGS) entry which is preliminary data.</text>
</comment>
<keyword evidence="2" id="KW-1185">Reference proteome</keyword>
<reference evidence="1 2" key="1">
    <citation type="submission" date="2017-07" db="EMBL/GenBank/DDBJ databases">
        <title>Flavobacterium cyanobacteriorum sp. nov., isolated from cyanobacterial aggregates in a eutrophic lake.</title>
        <authorList>
            <person name="Cai H."/>
        </authorList>
    </citation>
    <scope>NUCLEOTIDE SEQUENCE [LARGE SCALE GENOMIC DNA]</scope>
    <source>
        <strain evidence="1 2">TH021</strain>
    </source>
</reference>
<dbReference type="RefSeq" id="WP_094413817.1">
    <property type="nucleotide sequence ID" value="NZ_NOXV01000235.1"/>
</dbReference>
<evidence type="ECO:0000313" key="1">
    <source>
        <dbReference type="EMBL" id="OYQ38126.1"/>
    </source>
</evidence>
<dbReference type="InterPro" id="IPR011006">
    <property type="entry name" value="CheY-like_superfamily"/>
</dbReference>
<evidence type="ECO:0008006" key="3">
    <source>
        <dbReference type="Google" id="ProtNLM"/>
    </source>
</evidence>
<dbReference type="Gene3D" id="3.40.50.2300">
    <property type="match status" value="1"/>
</dbReference>
<dbReference type="EMBL" id="NOXV01000235">
    <property type="protein sequence ID" value="OYQ38126.1"/>
    <property type="molecule type" value="Genomic_DNA"/>
</dbReference>
<organism evidence="1 2">
    <name type="scientific">Flavobacterium cyanobacteriorum</name>
    <dbReference type="NCBI Taxonomy" id="2022802"/>
    <lineage>
        <taxon>Bacteria</taxon>
        <taxon>Pseudomonadati</taxon>
        <taxon>Bacteroidota</taxon>
        <taxon>Flavobacteriia</taxon>
        <taxon>Flavobacteriales</taxon>
        <taxon>Flavobacteriaceae</taxon>
        <taxon>Flavobacterium</taxon>
    </lineage>
</organism>
<protein>
    <recommendedName>
        <fullName evidence="3">Response regulatory domain-containing protein</fullName>
    </recommendedName>
</protein>
<proteinExistence type="predicted"/>
<sequence>MQLFIIDWSREKTTPLIDYCKKTRHKVLGAELLDGAEAYRKTGSHRPDAIVINYAVKPSHGRAAASEIKKRKATSEIPIYFIGGTEDDNEKVSHLGICLSEEEFRDFLDE</sequence>
<accession>A0A255Z9K6</accession>